<dbReference type="InterPro" id="IPR013525">
    <property type="entry name" value="ABC2_TM"/>
</dbReference>
<evidence type="ECO:0000256" key="1">
    <source>
        <dbReference type="ARBA" id="ARBA00004141"/>
    </source>
</evidence>
<sequence length="402" mass="45874">MHPWLKWLKWINPVQYAFEGLMANEFEGLEIKCEPPFVVPNGPGAYPSHQECTIQGSSPDSLTVQGSEYIETAFGYSRGHMWRNFRILSAWLAFFIVMTMIGMELQKPNKGGSSVTIFKRGEAPDKIEEAIEKPIRPGDIELGIQDVPAPGMKEVEPQEKTHEITKSMLTWVAFVVSAILPELPYSIVTGSIYFHCWYWGVWFPRDSFSSGYIWMLLMVFELYYVGLDQFVAYFAPNELFASLLVPSFFTFIISFCGVMVPYLALPTFWQSWMYYLTPFTYLVEGFLGVATRNVPVHCSEHEEARFTPPSGMTCLDYFGAYANATGGYVRDTDSGLCAFCQYSNGDHFSAGLDVFYDHRWRDLGIFWAFTVINFAAVFLFSWLYLHGVQGFKRGLGDRRACQ</sequence>
<evidence type="ECO:0000256" key="5">
    <source>
        <dbReference type="ARBA" id="ARBA00023136"/>
    </source>
</evidence>
<protein>
    <recommendedName>
        <fullName evidence="11">ABC-2 type transporter domain-containing protein</fullName>
    </recommendedName>
</protein>
<keyword evidence="4 6" id="KW-1133">Transmembrane helix</keyword>
<feature type="transmembrane region" description="Helical" evidence="6">
    <location>
        <begin position="85"/>
        <end position="103"/>
    </location>
</feature>
<dbReference type="Proteomes" id="UP001146351">
    <property type="component" value="Unassembled WGS sequence"/>
</dbReference>
<keyword evidence="2" id="KW-0813">Transport</keyword>
<dbReference type="AlphaFoldDB" id="A0A9W9IA90"/>
<comment type="subcellular location">
    <subcellularLocation>
        <location evidence="1">Membrane</location>
        <topology evidence="1">Multi-pass membrane protein</topology>
    </subcellularLocation>
</comment>
<keyword evidence="10" id="KW-1185">Reference proteome</keyword>
<evidence type="ECO:0000256" key="2">
    <source>
        <dbReference type="ARBA" id="ARBA00022448"/>
    </source>
</evidence>
<keyword evidence="3 6" id="KW-0812">Transmembrane</keyword>
<evidence type="ECO:0000256" key="6">
    <source>
        <dbReference type="SAM" id="Phobius"/>
    </source>
</evidence>
<reference evidence="9" key="2">
    <citation type="journal article" date="2023" name="IMA Fungus">
        <title>Comparative genomic study of the Penicillium genus elucidates a diverse pangenome and 15 lateral gene transfer events.</title>
        <authorList>
            <person name="Petersen C."/>
            <person name="Sorensen T."/>
            <person name="Nielsen M.R."/>
            <person name="Sondergaard T.E."/>
            <person name="Sorensen J.L."/>
            <person name="Fitzpatrick D.A."/>
            <person name="Frisvad J.C."/>
            <person name="Nielsen K.L."/>
        </authorList>
    </citation>
    <scope>NUCLEOTIDE SEQUENCE</scope>
    <source>
        <strain evidence="9">IBT 21917</strain>
    </source>
</reference>
<keyword evidence="5 6" id="KW-0472">Membrane</keyword>
<evidence type="ECO:0000256" key="3">
    <source>
        <dbReference type="ARBA" id="ARBA00022692"/>
    </source>
</evidence>
<organism evidence="9 10">
    <name type="scientific">Penicillium capsulatum</name>
    <dbReference type="NCBI Taxonomy" id="69766"/>
    <lineage>
        <taxon>Eukaryota</taxon>
        <taxon>Fungi</taxon>
        <taxon>Dikarya</taxon>
        <taxon>Ascomycota</taxon>
        <taxon>Pezizomycotina</taxon>
        <taxon>Eurotiomycetes</taxon>
        <taxon>Eurotiomycetidae</taxon>
        <taxon>Eurotiales</taxon>
        <taxon>Aspergillaceae</taxon>
        <taxon>Penicillium</taxon>
    </lineage>
</organism>
<dbReference type="GO" id="GO:0005524">
    <property type="term" value="F:ATP binding"/>
    <property type="evidence" value="ECO:0007669"/>
    <property type="project" value="InterPro"/>
</dbReference>
<evidence type="ECO:0008006" key="11">
    <source>
        <dbReference type="Google" id="ProtNLM"/>
    </source>
</evidence>
<dbReference type="InterPro" id="IPR010929">
    <property type="entry name" value="PDR_CDR_ABC"/>
</dbReference>
<gene>
    <name evidence="9" type="ORF">N7492_005753</name>
</gene>
<name>A0A9W9IA90_9EURO</name>
<dbReference type="GO" id="GO:0140359">
    <property type="term" value="F:ABC-type transporter activity"/>
    <property type="evidence" value="ECO:0007669"/>
    <property type="project" value="InterPro"/>
</dbReference>
<reference evidence="9" key="1">
    <citation type="submission" date="2022-11" db="EMBL/GenBank/DDBJ databases">
        <authorList>
            <person name="Petersen C."/>
        </authorList>
    </citation>
    <scope>NUCLEOTIDE SEQUENCE</scope>
    <source>
        <strain evidence="9">IBT 21917</strain>
    </source>
</reference>
<dbReference type="Pfam" id="PF01061">
    <property type="entry name" value="ABC2_membrane"/>
    <property type="match status" value="1"/>
</dbReference>
<evidence type="ECO:0000313" key="10">
    <source>
        <dbReference type="Proteomes" id="UP001146351"/>
    </source>
</evidence>
<dbReference type="GO" id="GO:0016020">
    <property type="term" value="C:membrane"/>
    <property type="evidence" value="ECO:0007669"/>
    <property type="project" value="UniProtKB-SubCell"/>
</dbReference>
<dbReference type="Pfam" id="PF06422">
    <property type="entry name" value="PDR_CDR"/>
    <property type="match status" value="1"/>
</dbReference>
<dbReference type="OrthoDB" id="245989at2759"/>
<feature type="domain" description="ABC-2 type transporter transmembrane" evidence="7">
    <location>
        <begin position="163"/>
        <end position="288"/>
    </location>
</feature>
<feature type="transmembrane region" description="Helical" evidence="6">
    <location>
        <begin position="239"/>
        <end position="264"/>
    </location>
</feature>
<evidence type="ECO:0000259" key="8">
    <source>
        <dbReference type="Pfam" id="PF06422"/>
    </source>
</evidence>
<evidence type="ECO:0000313" key="9">
    <source>
        <dbReference type="EMBL" id="KAJ5173160.1"/>
    </source>
</evidence>
<dbReference type="EMBL" id="JAPQKO010000003">
    <property type="protein sequence ID" value="KAJ5173160.1"/>
    <property type="molecule type" value="Genomic_DNA"/>
</dbReference>
<dbReference type="PANTHER" id="PTHR19241">
    <property type="entry name" value="ATP-BINDING CASSETTE TRANSPORTER"/>
    <property type="match status" value="1"/>
</dbReference>
<accession>A0A9W9IA90</accession>
<comment type="caution">
    <text evidence="9">The sequence shown here is derived from an EMBL/GenBank/DDBJ whole genome shotgun (WGS) entry which is preliminary data.</text>
</comment>
<evidence type="ECO:0000259" key="7">
    <source>
        <dbReference type="Pfam" id="PF01061"/>
    </source>
</evidence>
<feature type="transmembrane region" description="Helical" evidence="6">
    <location>
        <begin position="168"/>
        <end position="188"/>
    </location>
</feature>
<feature type="domain" description="CDR ABC transporter" evidence="8">
    <location>
        <begin position="39"/>
        <end position="125"/>
    </location>
</feature>
<proteinExistence type="predicted"/>
<evidence type="ECO:0000256" key="4">
    <source>
        <dbReference type="ARBA" id="ARBA00022989"/>
    </source>
</evidence>
<feature type="transmembrane region" description="Helical" evidence="6">
    <location>
        <begin position="365"/>
        <end position="385"/>
    </location>
</feature>
<feature type="transmembrane region" description="Helical" evidence="6">
    <location>
        <begin position="208"/>
        <end position="227"/>
    </location>
</feature>